<dbReference type="AlphaFoldDB" id="A0A1H6MYS3"/>
<protein>
    <submittedName>
        <fullName evidence="1">Uncharacterized protein</fullName>
    </submittedName>
</protein>
<name>A0A1H6MYS3_9GAMM</name>
<keyword evidence="2" id="KW-1185">Reference proteome</keyword>
<evidence type="ECO:0000313" key="1">
    <source>
        <dbReference type="EMBL" id="SEI02916.1"/>
    </source>
</evidence>
<accession>A0A1H6MYS3</accession>
<sequence>MTTLNTAADKHNVTGKRSNAIGRALLIRRINHLLAKMGRALNTSSLVRSK</sequence>
<dbReference type="EMBL" id="FNXF01000012">
    <property type="protein sequence ID" value="SEI02916.1"/>
    <property type="molecule type" value="Genomic_DNA"/>
</dbReference>
<evidence type="ECO:0000313" key="2">
    <source>
        <dbReference type="Proteomes" id="UP000199371"/>
    </source>
</evidence>
<organism evidence="1 2">
    <name type="scientific">Rheinheimera pacifica</name>
    <dbReference type="NCBI Taxonomy" id="173990"/>
    <lineage>
        <taxon>Bacteria</taxon>
        <taxon>Pseudomonadati</taxon>
        <taxon>Pseudomonadota</taxon>
        <taxon>Gammaproteobacteria</taxon>
        <taxon>Chromatiales</taxon>
        <taxon>Chromatiaceae</taxon>
        <taxon>Rheinheimera</taxon>
    </lineage>
</organism>
<reference evidence="2" key="1">
    <citation type="submission" date="2016-10" db="EMBL/GenBank/DDBJ databases">
        <authorList>
            <person name="Varghese N."/>
            <person name="Submissions S."/>
        </authorList>
    </citation>
    <scope>NUCLEOTIDE SEQUENCE [LARGE SCALE GENOMIC DNA]</scope>
    <source>
        <strain evidence="2">DSM 17616</strain>
    </source>
</reference>
<dbReference type="Proteomes" id="UP000199371">
    <property type="component" value="Unassembled WGS sequence"/>
</dbReference>
<dbReference type="RefSeq" id="WP_177172255.1">
    <property type="nucleotide sequence ID" value="NZ_FNXF01000012.1"/>
</dbReference>
<gene>
    <name evidence="1" type="ORF">SAMN05660691_02913</name>
</gene>
<proteinExistence type="predicted"/>